<keyword evidence="2" id="KW-1185">Reference proteome</keyword>
<evidence type="ECO:0000256" key="1">
    <source>
        <dbReference type="SAM" id="Phobius"/>
    </source>
</evidence>
<organism evidence="2 3">
    <name type="scientific">Steinernema glaseri</name>
    <dbReference type="NCBI Taxonomy" id="37863"/>
    <lineage>
        <taxon>Eukaryota</taxon>
        <taxon>Metazoa</taxon>
        <taxon>Ecdysozoa</taxon>
        <taxon>Nematoda</taxon>
        <taxon>Chromadorea</taxon>
        <taxon>Rhabditida</taxon>
        <taxon>Tylenchina</taxon>
        <taxon>Panagrolaimomorpha</taxon>
        <taxon>Strongyloidoidea</taxon>
        <taxon>Steinernematidae</taxon>
        <taxon>Steinernema</taxon>
    </lineage>
</organism>
<evidence type="ECO:0000313" key="2">
    <source>
        <dbReference type="Proteomes" id="UP000095287"/>
    </source>
</evidence>
<sequence length="243" mass="27850">MSLILLILSEERSLQSTTNDLAIEPSCPHYCERPLSDYENVVSSWIFGAAFFAITASPLCTFLVPPYHYSLRFEENYPGWTFIKVGGNALMPVMYGASFFIYMILVGFLVKQRLKMDATKSKAVWRETSILIYAATRFFCEYVTVFVYYFGASLLPATIWVEIIKFFFWMLESLFLSPMLLVIFSRSVREDAFPFLKDRKVVVAVTTLSIRTAKGNNRDVVECTTTVNADQSSWNKRVTVKNN</sequence>
<keyword evidence="1" id="KW-0812">Transmembrane</keyword>
<feature type="transmembrane region" description="Helical" evidence="1">
    <location>
        <begin position="45"/>
        <end position="69"/>
    </location>
</feature>
<name>A0A1I8AMD1_9BILA</name>
<dbReference type="Proteomes" id="UP000095287">
    <property type="component" value="Unplaced"/>
</dbReference>
<feature type="transmembrane region" description="Helical" evidence="1">
    <location>
        <begin position="89"/>
        <end position="110"/>
    </location>
</feature>
<accession>A0A1I8AMD1</accession>
<feature type="transmembrane region" description="Helical" evidence="1">
    <location>
        <begin position="163"/>
        <end position="184"/>
    </location>
</feature>
<proteinExistence type="predicted"/>
<protein>
    <submittedName>
        <fullName evidence="3">Serpentine Receptor, class T</fullName>
    </submittedName>
</protein>
<dbReference type="WBParaSite" id="L893_g7096.t1">
    <property type="protein sequence ID" value="L893_g7096.t1"/>
    <property type="gene ID" value="L893_g7096"/>
</dbReference>
<feature type="transmembrane region" description="Helical" evidence="1">
    <location>
        <begin position="130"/>
        <end position="151"/>
    </location>
</feature>
<keyword evidence="1" id="KW-0472">Membrane</keyword>
<dbReference type="AlphaFoldDB" id="A0A1I8AMD1"/>
<reference evidence="3" key="1">
    <citation type="submission" date="2016-11" db="UniProtKB">
        <authorList>
            <consortium name="WormBaseParasite"/>
        </authorList>
    </citation>
    <scope>IDENTIFICATION</scope>
</reference>
<keyword evidence="1" id="KW-1133">Transmembrane helix</keyword>
<evidence type="ECO:0000313" key="3">
    <source>
        <dbReference type="WBParaSite" id="L893_g7096.t1"/>
    </source>
</evidence>